<sequence>MELEGENKFFREDKNMSEISSNSALNSYAADYSYRTEHNKKTDSNKKADVTKEADKTTKKSKVSGRTIGDPVLSDKAQKYYEKLKAKYSNMDFILVSPEKKEEAESKKGMYQSSKELLVLIDSDKIEKMAEDEEYRAKYEGILNNAASRLNQMKDSLGSKADSVSSFGMTFDDHGNASFFAVVDKSLASQRERIADKKEAAAKEKKKAQREAQEKRAEEKKADRTDKKGKTDGTGKAKDTEKTSDADKVTVSASSWEELLKKIDNVIYESRADSVMTKEEKAVGQSFDYSI</sequence>
<dbReference type="EMBL" id="QRQN01000005">
    <property type="protein sequence ID" value="RHN10334.1"/>
    <property type="molecule type" value="Genomic_DNA"/>
</dbReference>
<dbReference type="EMBL" id="WNAJ01000001">
    <property type="protein sequence ID" value="MTR83521.1"/>
    <property type="molecule type" value="Genomic_DNA"/>
</dbReference>
<evidence type="ECO:0000313" key="11">
    <source>
        <dbReference type="Proteomes" id="UP000284465"/>
    </source>
</evidence>
<dbReference type="EMBL" id="WGGT01000001">
    <property type="protein sequence ID" value="MVQ44367.1"/>
    <property type="molecule type" value="Genomic_DNA"/>
</dbReference>
<dbReference type="Proteomes" id="UP000478483">
    <property type="component" value="Unassembled WGS sequence"/>
</dbReference>
<reference evidence="2 12" key="2">
    <citation type="journal article" date="2019" name="Nat. Med.">
        <title>A library of human gut bacterial isolates paired with longitudinal multiomics data enables mechanistic microbiome research.</title>
        <authorList>
            <person name="Poyet M."/>
            <person name="Groussin M."/>
            <person name="Gibbons S.M."/>
            <person name="Avila-Pacheco J."/>
            <person name="Jiang X."/>
            <person name="Kearney S.M."/>
            <person name="Perrotta A.R."/>
            <person name="Berdy B."/>
            <person name="Zhao S."/>
            <person name="Lieberman T.D."/>
            <person name="Swanson P.K."/>
            <person name="Smith M."/>
            <person name="Roesemann S."/>
            <person name="Alexander J.E."/>
            <person name="Rich S.A."/>
            <person name="Livny J."/>
            <person name="Vlamakis H."/>
            <person name="Clish C."/>
            <person name="Bullock K."/>
            <person name="Deik A."/>
            <person name="Scott J."/>
            <person name="Pierce K.A."/>
            <person name="Xavier R.J."/>
            <person name="Alm E.J."/>
        </authorList>
    </citation>
    <scope>NUCLEOTIDE SEQUENCE [LARGE SCALE GENOMIC DNA]</scope>
    <source>
        <strain evidence="2 12">BIOML-A1</strain>
    </source>
</reference>
<dbReference type="EMBL" id="QSHO01000008">
    <property type="protein sequence ID" value="RHC16673.1"/>
    <property type="molecule type" value="Genomic_DNA"/>
</dbReference>
<evidence type="ECO:0000256" key="1">
    <source>
        <dbReference type="SAM" id="MobiDB-lite"/>
    </source>
</evidence>
<evidence type="ECO:0000313" key="3">
    <source>
        <dbReference type="EMBL" id="MVQ44367.1"/>
    </source>
</evidence>
<evidence type="ECO:0000313" key="4">
    <source>
        <dbReference type="EMBL" id="RHA70139.1"/>
    </source>
</evidence>
<name>A0A3R6H154_9FIRM</name>
<reference evidence="8 9" key="1">
    <citation type="submission" date="2018-08" db="EMBL/GenBank/DDBJ databases">
        <title>A genome reference for cultivated species of the human gut microbiota.</title>
        <authorList>
            <person name="Zou Y."/>
            <person name="Xue W."/>
            <person name="Luo G."/>
        </authorList>
    </citation>
    <scope>NUCLEOTIDE SEQUENCE [LARGE SCALE GENOMIC DNA]</scope>
    <source>
        <strain evidence="7 9">AF31-21AC</strain>
        <strain evidence="6 10">AM22-21LB</strain>
        <strain evidence="5 8">AM37-1AC</strain>
        <strain evidence="4 11">AM43-11</strain>
    </source>
</reference>
<comment type="caution">
    <text evidence="7">The sequence shown here is derived from an EMBL/GenBank/DDBJ whole genome shotgun (WGS) entry which is preliminary data.</text>
</comment>
<feature type="region of interest" description="Disordered" evidence="1">
    <location>
        <begin position="194"/>
        <end position="250"/>
    </location>
</feature>
<evidence type="ECO:0000313" key="8">
    <source>
        <dbReference type="Proteomes" id="UP000283513"/>
    </source>
</evidence>
<proteinExistence type="predicted"/>
<dbReference type="Proteomes" id="UP000284051">
    <property type="component" value="Unassembled WGS sequence"/>
</dbReference>
<evidence type="ECO:0000313" key="2">
    <source>
        <dbReference type="EMBL" id="MTR83521.1"/>
    </source>
</evidence>
<evidence type="ECO:0000313" key="13">
    <source>
        <dbReference type="Proteomes" id="UP000479531"/>
    </source>
</evidence>
<dbReference type="Proteomes" id="UP000283513">
    <property type="component" value="Unassembled WGS sequence"/>
</dbReference>
<feature type="compositionally biased region" description="Basic and acidic residues" evidence="1">
    <location>
        <begin position="36"/>
        <end position="58"/>
    </location>
</feature>
<evidence type="ECO:0000313" key="9">
    <source>
        <dbReference type="Proteomes" id="UP000283586"/>
    </source>
</evidence>
<evidence type="ECO:0000313" key="6">
    <source>
        <dbReference type="EMBL" id="RHG29320.1"/>
    </source>
</evidence>
<accession>A0A3R6H154</accession>
<dbReference type="EMBL" id="QRID01000005">
    <property type="protein sequence ID" value="RHG29320.1"/>
    <property type="molecule type" value="Genomic_DNA"/>
</dbReference>
<organism evidence="7 9">
    <name type="scientific">Roseburia intestinalis</name>
    <dbReference type="NCBI Taxonomy" id="166486"/>
    <lineage>
        <taxon>Bacteria</taxon>
        <taxon>Bacillati</taxon>
        <taxon>Bacillota</taxon>
        <taxon>Clostridia</taxon>
        <taxon>Lachnospirales</taxon>
        <taxon>Lachnospiraceae</taxon>
        <taxon>Roseburia</taxon>
    </lineage>
</organism>
<dbReference type="Proteomes" id="UP000283586">
    <property type="component" value="Unassembled WGS sequence"/>
</dbReference>
<evidence type="ECO:0000313" key="7">
    <source>
        <dbReference type="EMBL" id="RHN10334.1"/>
    </source>
</evidence>
<evidence type="ECO:0000313" key="10">
    <source>
        <dbReference type="Proteomes" id="UP000284051"/>
    </source>
</evidence>
<feature type="region of interest" description="Disordered" evidence="1">
    <location>
        <begin position="36"/>
        <end position="66"/>
    </location>
</feature>
<evidence type="ECO:0000313" key="5">
    <source>
        <dbReference type="EMBL" id="RHC16673.1"/>
    </source>
</evidence>
<dbReference type="Proteomes" id="UP000479531">
    <property type="component" value="Unassembled WGS sequence"/>
</dbReference>
<reference evidence="3 13" key="3">
    <citation type="submission" date="2019-10" db="EMBL/GenBank/DDBJ databases">
        <title>Roseburia spp. ameliorate alcoholic fatty liver via restoration of gut barrier function.</title>
        <authorList>
            <person name="Seo B."/>
            <person name="Ko G."/>
        </authorList>
    </citation>
    <scope>NUCLEOTIDE SEQUENCE [LARGE SCALE GENOMIC DNA]</scope>
    <source>
        <strain evidence="3 13">SNUG30017</strain>
    </source>
</reference>
<feature type="compositionally biased region" description="Basic and acidic residues" evidence="1">
    <location>
        <begin position="194"/>
        <end position="248"/>
    </location>
</feature>
<evidence type="ECO:0000313" key="12">
    <source>
        <dbReference type="Proteomes" id="UP000478483"/>
    </source>
</evidence>
<dbReference type="Proteomes" id="UP000284465">
    <property type="component" value="Unassembled WGS sequence"/>
</dbReference>
<gene>
    <name evidence="6" type="ORF">DW264_06945</name>
    <name evidence="5" type="ORF">DW856_10165</name>
    <name evidence="4" type="ORF">DW927_00275</name>
    <name evidence="7" type="ORF">DWZ31_05965</name>
    <name evidence="3" type="ORF">GCK47_01240</name>
    <name evidence="2" type="ORF">GMD50_00325</name>
</gene>
<dbReference type="EMBL" id="QSFP01000001">
    <property type="protein sequence ID" value="RHA70139.1"/>
    <property type="molecule type" value="Genomic_DNA"/>
</dbReference>
<protein>
    <submittedName>
        <fullName evidence="7">Uncharacterized protein</fullName>
    </submittedName>
</protein>
<dbReference type="Pfam" id="PF19498">
    <property type="entry name" value="DUF6033"/>
    <property type="match status" value="1"/>
</dbReference>
<dbReference type="InterPro" id="IPR046097">
    <property type="entry name" value="DUF6033"/>
</dbReference>
<dbReference type="AlphaFoldDB" id="A0A3R6H154"/>